<evidence type="ECO:0000313" key="2">
    <source>
        <dbReference type="Proteomes" id="UP000308600"/>
    </source>
</evidence>
<dbReference type="EMBL" id="ML208259">
    <property type="protein sequence ID" value="TFK76853.1"/>
    <property type="molecule type" value="Genomic_DNA"/>
</dbReference>
<protein>
    <submittedName>
        <fullName evidence="1">MFS general substrate transporter</fullName>
    </submittedName>
</protein>
<proteinExistence type="predicted"/>
<sequence length="543" mass="59423">MSSPLQPLVVESCQDSTLGRIFSASPEVENAISDEYGPVVPRRPWLSPLTSVLLRRDSIIQRGHVKRDSLEFSKDYEVASPTRALSPVDTHHGPPPERMKARFACCFLAYFLCGWGDGVTGTVLPYLQADFHLSYMLSSLLFVGTTIGFFLGTFMVERVLDYLGRFNVDKARRSMGQQSPVFLSSSAKGGIGHSPSQARYISLSLASILLCFHFVMMGSRSGFLVMFLAYVDAAFARAFLTASMNKFLAAGPPSSLGYAFAFWSFGGVSSPLVCQTIISTGVPWFHFYFGSLVVAGLSFILVLFTFKPTTKEVISDFQLSLKHRRKSSSDSDVLPTATVVESPKAAHTLKRALKMPYMWAFNIFVMLYCGSETTTQGFMVSYLLGTRNANPNTAGYVTSGFWGGITISRLVWGYFTASLTFTQRKHILHASINRCVALIMHLLIWFVPSNIENALSTAVIGTVYGPMFPASLTQANEVLPPDVHMVSMALISAFGSLGSALFPFVAGTVSSYEGVKMLTYVTVPLGVALVSMWAAFPARPPRC</sequence>
<evidence type="ECO:0000313" key="1">
    <source>
        <dbReference type="EMBL" id="TFK76853.1"/>
    </source>
</evidence>
<reference evidence="1 2" key="1">
    <citation type="journal article" date="2019" name="Nat. Ecol. Evol.">
        <title>Megaphylogeny resolves global patterns of mushroom evolution.</title>
        <authorList>
            <person name="Varga T."/>
            <person name="Krizsan K."/>
            <person name="Foldi C."/>
            <person name="Dima B."/>
            <person name="Sanchez-Garcia M."/>
            <person name="Sanchez-Ramirez S."/>
            <person name="Szollosi G.J."/>
            <person name="Szarkandi J.G."/>
            <person name="Papp V."/>
            <person name="Albert L."/>
            <person name="Andreopoulos W."/>
            <person name="Angelini C."/>
            <person name="Antonin V."/>
            <person name="Barry K.W."/>
            <person name="Bougher N.L."/>
            <person name="Buchanan P."/>
            <person name="Buyck B."/>
            <person name="Bense V."/>
            <person name="Catcheside P."/>
            <person name="Chovatia M."/>
            <person name="Cooper J."/>
            <person name="Damon W."/>
            <person name="Desjardin D."/>
            <person name="Finy P."/>
            <person name="Geml J."/>
            <person name="Haridas S."/>
            <person name="Hughes K."/>
            <person name="Justo A."/>
            <person name="Karasinski D."/>
            <person name="Kautmanova I."/>
            <person name="Kiss B."/>
            <person name="Kocsube S."/>
            <person name="Kotiranta H."/>
            <person name="LaButti K.M."/>
            <person name="Lechner B.E."/>
            <person name="Liimatainen K."/>
            <person name="Lipzen A."/>
            <person name="Lukacs Z."/>
            <person name="Mihaltcheva S."/>
            <person name="Morgado L.N."/>
            <person name="Niskanen T."/>
            <person name="Noordeloos M.E."/>
            <person name="Ohm R.A."/>
            <person name="Ortiz-Santana B."/>
            <person name="Ovrebo C."/>
            <person name="Racz N."/>
            <person name="Riley R."/>
            <person name="Savchenko A."/>
            <person name="Shiryaev A."/>
            <person name="Soop K."/>
            <person name="Spirin V."/>
            <person name="Szebenyi C."/>
            <person name="Tomsovsky M."/>
            <person name="Tulloss R.E."/>
            <person name="Uehling J."/>
            <person name="Grigoriev I.V."/>
            <person name="Vagvolgyi C."/>
            <person name="Papp T."/>
            <person name="Martin F.M."/>
            <person name="Miettinen O."/>
            <person name="Hibbett D.S."/>
            <person name="Nagy L.G."/>
        </authorList>
    </citation>
    <scope>NUCLEOTIDE SEQUENCE [LARGE SCALE GENOMIC DNA]</scope>
    <source>
        <strain evidence="1 2">NL-1719</strain>
    </source>
</reference>
<dbReference type="Proteomes" id="UP000308600">
    <property type="component" value="Unassembled WGS sequence"/>
</dbReference>
<keyword evidence="2" id="KW-1185">Reference proteome</keyword>
<accession>A0ACD3BFG9</accession>
<organism evidence="1 2">
    <name type="scientific">Pluteus cervinus</name>
    <dbReference type="NCBI Taxonomy" id="181527"/>
    <lineage>
        <taxon>Eukaryota</taxon>
        <taxon>Fungi</taxon>
        <taxon>Dikarya</taxon>
        <taxon>Basidiomycota</taxon>
        <taxon>Agaricomycotina</taxon>
        <taxon>Agaricomycetes</taxon>
        <taxon>Agaricomycetidae</taxon>
        <taxon>Agaricales</taxon>
        <taxon>Pluteineae</taxon>
        <taxon>Pluteaceae</taxon>
        <taxon>Pluteus</taxon>
    </lineage>
</organism>
<name>A0ACD3BFG9_9AGAR</name>
<gene>
    <name evidence="1" type="ORF">BDN72DRAFT_890655</name>
</gene>